<organism evidence="1 2">
    <name type="scientific">Rhodnius prolixus</name>
    <name type="common">Triatomid bug</name>
    <dbReference type="NCBI Taxonomy" id="13249"/>
    <lineage>
        <taxon>Eukaryota</taxon>
        <taxon>Metazoa</taxon>
        <taxon>Ecdysozoa</taxon>
        <taxon>Arthropoda</taxon>
        <taxon>Hexapoda</taxon>
        <taxon>Insecta</taxon>
        <taxon>Pterygota</taxon>
        <taxon>Neoptera</taxon>
        <taxon>Paraneoptera</taxon>
        <taxon>Hemiptera</taxon>
        <taxon>Heteroptera</taxon>
        <taxon>Panheteroptera</taxon>
        <taxon>Cimicomorpha</taxon>
        <taxon>Reduviidae</taxon>
        <taxon>Triatominae</taxon>
        <taxon>Rhodnius</taxon>
    </lineage>
</organism>
<evidence type="ECO:0000313" key="2">
    <source>
        <dbReference type="Proteomes" id="UP000015103"/>
    </source>
</evidence>
<dbReference type="HOGENOM" id="CLU_3414398_0_0_1"/>
<dbReference type="InParanoid" id="T1HIF2"/>
<keyword evidence="2" id="KW-1185">Reference proteome</keyword>
<accession>T1HIF2</accession>
<dbReference type="AlphaFoldDB" id="T1HIF2"/>
<dbReference type="EnsemblMetazoa" id="RPRC003825-RA">
    <property type="protein sequence ID" value="RPRC003825-PA"/>
    <property type="gene ID" value="RPRC003825"/>
</dbReference>
<dbReference type="VEuPathDB" id="VectorBase:RPRC003825"/>
<dbReference type="EMBL" id="ACPB03009364">
    <property type="status" value="NOT_ANNOTATED_CDS"/>
    <property type="molecule type" value="Genomic_DNA"/>
</dbReference>
<protein>
    <submittedName>
        <fullName evidence="1">Uncharacterized protein</fullName>
    </submittedName>
</protein>
<name>T1HIF2_RHOPR</name>
<proteinExistence type="predicted"/>
<sequence length="28" mass="3471">MKDQRYLGWVAESAPFITFKRKEIKHQY</sequence>
<dbReference type="Proteomes" id="UP000015103">
    <property type="component" value="Unassembled WGS sequence"/>
</dbReference>
<reference evidence="1" key="1">
    <citation type="submission" date="2015-05" db="UniProtKB">
        <authorList>
            <consortium name="EnsemblMetazoa"/>
        </authorList>
    </citation>
    <scope>IDENTIFICATION</scope>
</reference>
<evidence type="ECO:0000313" key="1">
    <source>
        <dbReference type="EnsemblMetazoa" id="RPRC003825-PA"/>
    </source>
</evidence>